<sequence>MPVPRPRRHHRRLRAYGGGVPRIELTTDVQAVPEAVFDACLDVDVHTRSMGPSAERVVGGVMTGRLKAGDAVTWEARHFGLPWRMTVRITEHRRPHGFTDEQTEGPFRRWRHEHSFTPNSADSSATVMRDVIDFTAPMGPLGRLVAVLVLRPYLQRLIARRNAYLAASLAEPSLPAGREVGT</sequence>
<dbReference type="AlphaFoldDB" id="A0A1C5IPQ7"/>
<dbReference type="InterPro" id="IPR023393">
    <property type="entry name" value="START-like_dom_sf"/>
</dbReference>
<dbReference type="Pfam" id="PF10604">
    <property type="entry name" value="Polyketide_cyc2"/>
    <property type="match status" value="1"/>
</dbReference>
<dbReference type="Proteomes" id="UP000198210">
    <property type="component" value="Chromosome I"/>
</dbReference>
<evidence type="ECO:0000313" key="2">
    <source>
        <dbReference type="Proteomes" id="UP000198210"/>
    </source>
</evidence>
<protein>
    <submittedName>
        <fullName evidence="1">Polyketide cyclase / dehydrase and lipid transport</fullName>
    </submittedName>
</protein>
<dbReference type="CDD" id="cd07820">
    <property type="entry name" value="SRPBCC_3"/>
    <property type="match status" value="1"/>
</dbReference>
<evidence type="ECO:0000313" key="1">
    <source>
        <dbReference type="EMBL" id="SCG60340.1"/>
    </source>
</evidence>
<gene>
    <name evidence="1" type="ORF">GA0074704_3677</name>
</gene>
<name>A0A1C5IPQ7_9ACTN</name>
<keyword evidence="2" id="KW-1185">Reference proteome</keyword>
<dbReference type="SUPFAM" id="SSF55961">
    <property type="entry name" value="Bet v1-like"/>
    <property type="match status" value="1"/>
</dbReference>
<reference evidence="1 2" key="1">
    <citation type="submission" date="2016-06" db="EMBL/GenBank/DDBJ databases">
        <authorList>
            <person name="Kjaerup R.B."/>
            <person name="Dalgaard T.S."/>
            <person name="Juul-Madsen H.R."/>
        </authorList>
    </citation>
    <scope>NUCLEOTIDE SEQUENCE [LARGE SCALE GENOMIC DNA]</scope>
    <source>
        <strain evidence="1 2">DSM 45097</strain>
    </source>
</reference>
<dbReference type="InterPro" id="IPR019587">
    <property type="entry name" value="Polyketide_cyclase/dehydratase"/>
</dbReference>
<proteinExistence type="predicted"/>
<organism evidence="1 2">
    <name type="scientific">Micromonospora siamensis</name>
    <dbReference type="NCBI Taxonomy" id="299152"/>
    <lineage>
        <taxon>Bacteria</taxon>
        <taxon>Bacillati</taxon>
        <taxon>Actinomycetota</taxon>
        <taxon>Actinomycetes</taxon>
        <taxon>Micromonosporales</taxon>
        <taxon>Micromonosporaceae</taxon>
        <taxon>Micromonospora</taxon>
    </lineage>
</organism>
<accession>A0A1C5IPQ7</accession>
<dbReference type="Gene3D" id="3.30.530.20">
    <property type="match status" value="1"/>
</dbReference>
<dbReference type="EMBL" id="LT607751">
    <property type="protein sequence ID" value="SCG60340.1"/>
    <property type="molecule type" value="Genomic_DNA"/>
</dbReference>